<keyword evidence="1" id="KW-1133">Transmembrane helix</keyword>
<accession>A0ABT4X505</accession>
<proteinExistence type="predicted"/>
<keyword evidence="1" id="KW-0812">Transmembrane</keyword>
<feature type="transmembrane region" description="Helical" evidence="1">
    <location>
        <begin position="45"/>
        <end position="65"/>
    </location>
</feature>
<sequence>MKSTNRIPAALFIILALFVSIFLSFQPELLQPSGYPLTGDGMLIARTLLVISTLFFITKLGYFLLRSK</sequence>
<reference evidence="2 3" key="1">
    <citation type="submission" date="2023-01" db="EMBL/GenBank/DDBJ databases">
        <title>Bacillus changyiensis sp. nov., isolated from a coastal deposit.</title>
        <authorList>
            <person name="Xiao G."/>
            <person name="Lai Q."/>
            <person name="Hu Z."/>
            <person name="Shao Z."/>
        </authorList>
    </citation>
    <scope>NUCLEOTIDE SEQUENCE [LARGE SCALE GENOMIC DNA]</scope>
    <source>
        <strain evidence="2 3">CLL-7-23</strain>
    </source>
</reference>
<organism evidence="2 3">
    <name type="scientific">Bacillus changyiensis</name>
    <dbReference type="NCBI Taxonomy" id="3004103"/>
    <lineage>
        <taxon>Bacteria</taxon>
        <taxon>Bacillati</taxon>
        <taxon>Bacillota</taxon>
        <taxon>Bacilli</taxon>
        <taxon>Bacillales</taxon>
        <taxon>Bacillaceae</taxon>
        <taxon>Bacillus</taxon>
    </lineage>
</organism>
<comment type="caution">
    <text evidence="2">The sequence shown here is derived from an EMBL/GenBank/DDBJ whole genome shotgun (WGS) entry which is preliminary data.</text>
</comment>
<protein>
    <submittedName>
        <fullName evidence="2">Uncharacterized protein</fullName>
    </submittedName>
</protein>
<feature type="transmembrane region" description="Helical" evidence="1">
    <location>
        <begin position="7"/>
        <end position="25"/>
    </location>
</feature>
<gene>
    <name evidence="2" type="ORF">PJ311_12350</name>
</gene>
<evidence type="ECO:0000313" key="2">
    <source>
        <dbReference type="EMBL" id="MDA7027379.1"/>
    </source>
</evidence>
<evidence type="ECO:0000256" key="1">
    <source>
        <dbReference type="SAM" id="Phobius"/>
    </source>
</evidence>
<dbReference type="RefSeq" id="WP_271341221.1">
    <property type="nucleotide sequence ID" value="NZ_JAQKAB010000008.1"/>
</dbReference>
<keyword evidence="3" id="KW-1185">Reference proteome</keyword>
<keyword evidence="1" id="KW-0472">Membrane</keyword>
<name>A0ABT4X505_9BACI</name>
<dbReference type="EMBL" id="JAQKAB010000008">
    <property type="protein sequence ID" value="MDA7027379.1"/>
    <property type="molecule type" value="Genomic_DNA"/>
</dbReference>
<evidence type="ECO:0000313" key="3">
    <source>
        <dbReference type="Proteomes" id="UP001211894"/>
    </source>
</evidence>
<dbReference type="Proteomes" id="UP001211894">
    <property type="component" value="Unassembled WGS sequence"/>
</dbReference>